<dbReference type="PANTHER" id="PTHR22599">
    <property type="entry name" value="MPS ONE BINDER KINASE ACTIVATOR-LIKE MOB"/>
    <property type="match status" value="1"/>
</dbReference>
<evidence type="ECO:0008006" key="3">
    <source>
        <dbReference type="Google" id="ProtNLM"/>
    </source>
</evidence>
<dbReference type="Gene3D" id="1.20.140.30">
    <property type="entry name" value="MOB kinase activator"/>
    <property type="match status" value="1"/>
</dbReference>
<sequence>MYVIRCCFFSFIFTLIGFQHRDKKNTLQMSTKEPSKGLHEHAAGTLKLTSDIRESVKCPRDEDEREWLAVNTIDFYNQVSLLYGVVSEYCTKETCPLMSAGPKYEFLWADGVKYKKPIKVSAPEYVDLLMEWVEQQINDPKLFPIELKKTYPKNFKTIVKTIFKRLFRVYGHIYHSHIQKFVQLDAESHLNSCFK</sequence>
<gene>
    <name evidence="1" type="ORF">RFI_11565</name>
</gene>
<name>X6NI35_RETFI</name>
<protein>
    <recommendedName>
        <fullName evidence="3">Mob1/phocein family protein</fullName>
    </recommendedName>
</protein>
<comment type="caution">
    <text evidence="1">The sequence shown here is derived from an EMBL/GenBank/DDBJ whole genome shotgun (WGS) entry which is preliminary data.</text>
</comment>
<dbReference type="InterPro" id="IPR005301">
    <property type="entry name" value="MOB_kinase_act_fam"/>
</dbReference>
<dbReference type="Proteomes" id="UP000023152">
    <property type="component" value="Unassembled WGS sequence"/>
</dbReference>
<reference evidence="1 2" key="1">
    <citation type="journal article" date="2013" name="Curr. Biol.">
        <title>The Genome of the Foraminiferan Reticulomyxa filosa.</title>
        <authorList>
            <person name="Glockner G."/>
            <person name="Hulsmann N."/>
            <person name="Schleicher M."/>
            <person name="Noegel A.A."/>
            <person name="Eichinger L."/>
            <person name="Gallinger C."/>
            <person name="Pawlowski J."/>
            <person name="Sierra R."/>
            <person name="Euteneuer U."/>
            <person name="Pillet L."/>
            <person name="Moustafa A."/>
            <person name="Platzer M."/>
            <person name="Groth M."/>
            <person name="Szafranski K."/>
            <person name="Schliwa M."/>
        </authorList>
    </citation>
    <scope>NUCLEOTIDE SEQUENCE [LARGE SCALE GENOMIC DNA]</scope>
</reference>
<dbReference type="AlphaFoldDB" id="X6NI35"/>
<keyword evidence="2" id="KW-1185">Reference proteome</keyword>
<dbReference type="EMBL" id="ASPP01008421">
    <property type="protein sequence ID" value="ETO25573.1"/>
    <property type="molecule type" value="Genomic_DNA"/>
</dbReference>
<evidence type="ECO:0000313" key="2">
    <source>
        <dbReference type="Proteomes" id="UP000023152"/>
    </source>
</evidence>
<proteinExistence type="predicted"/>
<dbReference type="SUPFAM" id="SSF101152">
    <property type="entry name" value="Mob1/phocein"/>
    <property type="match status" value="1"/>
</dbReference>
<organism evidence="1 2">
    <name type="scientific">Reticulomyxa filosa</name>
    <dbReference type="NCBI Taxonomy" id="46433"/>
    <lineage>
        <taxon>Eukaryota</taxon>
        <taxon>Sar</taxon>
        <taxon>Rhizaria</taxon>
        <taxon>Retaria</taxon>
        <taxon>Foraminifera</taxon>
        <taxon>Monothalamids</taxon>
        <taxon>Reticulomyxidae</taxon>
        <taxon>Reticulomyxa</taxon>
    </lineage>
</organism>
<dbReference type="OMA" id="FRVYSHM"/>
<evidence type="ECO:0000313" key="1">
    <source>
        <dbReference type="EMBL" id="ETO25573.1"/>
    </source>
</evidence>
<accession>X6NI35</accession>
<dbReference type="SMART" id="SM01388">
    <property type="entry name" value="Mob1_phocein"/>
    <property type="match status" value="1"/>
</dbReference>
<feature type="non-terminal residue" evidence="1">
    <location>
        <position position="195"/>
    </location>
</feature>
<dbReference type="OrthoDB" id="8170117at2759"/>
<dbReference type="InterPro" id="IPR036703">
    <property type="entry name" value="MOB_kinase_act_sf"/>
</dbReference>
<dbReference type="Pfam" id="PF03637">
    <property type="entry name" value="Mob1_phocein"/>
    <property type="match status" value="1"/>
</dbReference>